<evidence type="ECO:0000256" key="1">
    <source>
        <dbReference type="ARBA" id="ARBA00022588"/>
    </source>
</evidence>
<reference evidence="11" key="2">
    <citation type="submission" date="2025-08" db="UniProtKB">
        <authorList>
            <consortium name="Ensembl"/>
        </authorList>
    </citation>
    <scope>IDENTIFICATION</scope>
</reference>
<evidence type="ECO:0000256" key="6">
    <source>
        <dbReference type="PROSITE-ProRule" id="PRU00024"/>
    </source>
</evidence>
<dbReference type="STRING" id="7918.ENSLOCP00000022041"/>
<reference evidence="11" key="3">
    <citation type="submission" date="2025-09" db="UniProtKB">
        <authorList>
            <consortium name="Ensembl"/>
        </authorList>
    </citation>
    <scope>IDENTIFICATION</scope>
</reference>
<evidence type="ECO:0000256" key="2">
    <source>
        <dbReference type="ARBA" id="ARBA00022723"/>
    </source>
</evidence>
<evidence type="ECO:0000313" key="11">
    <source>
        <dbReference type="Ensembl" id="ENSLOCP00000022041.1"/>
    </source>
</evidence>
<dbReference type="PANTHER" id="PTHR25465">
    <property type="entry name" value="B-BOX DOMAIN CONTAINING"/>
    <property type="match status" value="1"/>
</dbReference>
<dbReference type="InterPro" id="IPR013083">
    <property type="entry name" value="Znf_RING/FYVE/PHD"/>
</dbReference>
<evidence type="ECO:0000256" key="7">
    <source>
        <dbReference type="SAM" id="Coils"/>
    </source>
</evidence>
<dbReference type="Bgee" id="ENSLOCG00000017938">
    <property type="expression patterns" value="Expressed in intestine and 11 other cell types or tissues"/>
</dbReference>
<dbReference type="Pfam" id="PF00622">
    <property type="entry name" value="SPRY"/>
    <property type="match status" value="1"/>
</dbReference>
<dbReference type="OMA" id="RKSWQLG"/>
<dbReference type="InterPro" id="IPR013320">
    <property type="entry name" value="ConA-like_dom_sf"/>
</dbReference>
<dbReference type="Gene3D" id="2.60.120.920">
    <property type="match status" value="1"/>
</dbReference>
<evidence type="ECO:0000256" key="3">
    <source>
        <dbReference type="ARBA" id="ARBA00022771"/>
    </source>
</evidence>
<keyword evidence="2" id="KW-0479">Metal-binding</keyword>
<feature type="domain" description="RING-type" evidence="8">
    <location>
        <begin position="13"/>
        <end position="56"/>
    </location>
</feature>
<dbReference type="CDD" id="cd19769">
    <property type="entry name" value="Bbox2_TRIM16-like"/>
    <property type="match status" value="1"/>
</dbReference>
<dbReference type="GO" id="GO:0005737">
    <property type="term" value="C:cytoplasm"/>
    <property type="evidence" value="ECO:0000318"/>
    <property type="project" value="GO_Central"/>
</dbReference>
<dbReference type="Pfam" id="PF15227">
    <property type="entry name" value="zf-C3HC4_4"/>
    <property type="match status" value="1"/>
</dbReference>
<dbReference type="eggNOG" id="KOG2177">
    <property type="taxonomic scope" value="Eukaryota"/>
</dbReference>
<dbReference type="InterPro" id="IPR051051">
    <property type="entry name" value="E3_ubiq-ligase_TRIM/RNF"/>
</dbReference>
<evidence type="ECO:0000256" key="5">
    <source>
        <dbReference type="ARBA" id="ARBA00022859"/>
    </source>
</evidence>
<keyword evidence="3 6" id="KW-0863">Zinc-finger</keyword>
<proteinExistence type="predicted"/>
<dbReference type="InParanoid" id="W5NN32"/>
<dbReference type="FunFam" id="2.60.120.920:FF:000004">
    <property type="entry name" value="Butyrophilin subfamily 1 member A1"/>
    <property type="match status" value="1"/>
</dbReference>
<dbReference type="InterPro" id="IPR006574">
    <property type="entry name" value="PRY"/>
</dbReference>
<dbReference type="SUPFAM" id="SSF49899">
    <property type="entry name" value="Concanavalin A-like lectins/glucanases"/>
    <property type="match status" value="1"/>
</dbReference>
<dbReference type="InterPro" id="IPR000315">
    <property type="entry name" value="Znf_B-box"/>
</dbReference>
<accession>W5NN32</accession>
<sequence length="539" mass="61258">TEPKKLFEDELRCPLCLDFFSEPQLLPCGHNLCDSCVQKLIQQDSGVPRHRCPECRREFDGRSALKRNFKLCNLIESFKSSYSEPQVLCDTCLGNADPAVRTCLKCEISMCALHLKPHLERSAFKSHVLVEPTADLSARKCPLHEETLKYYCFEDKTCMCVSCTVEGEHRNHNVKSLKKTRDELKVDLKIKINDITETLKLAEELFDKGKAYATSVKGSNAHMKLSATDVFDHIIELANTYKERIVEIIEKEHHVLEMSAQEHVVALSEKREELQKIKRQAESVLAEKDEFLFIQQHLDTQNRVTQALEESLRGLEEKPLNRKLILEVLGAMFSQFQAEVGKGHQALRNEVHPAQLSLDPDTAHPHLILSEDLKTVRYTKEKQPYPGLPERFDRWHQVLSHQGFSSGEHYWEVDVGNGAWSLGISYQNIGRKGDGKDVCLGVNAVSWALRWWNSKLSVWHNNISTSLPSTSQPAKIGVHVDISAGTLSFHSVADQLVHIYTFKTKFTQPVYPAFCILSDEPLFWLTVRSVSSCNLPKVG</sequence>
<dbReference type="EMBL" id="AHAT01016721">
    <property type="status" value="NOT_ANNOTATED_CDS"/>
    <property type="molecule type" value="Genomic_DNA"/>
</dbReference>
<dbReference type="Gene3D" id="3.30.40.10">
    <property type="entry name" value="Zinc/RING finger domain, C3HC4 (zinc finger)"/>
    <property type="match status" value="1"/>
</dbReference>
<dbReference type="HOGENOM" id="CLU_013137_0_2_1"/>
<dbReference type="GeneTree" id="ENSGT01030000234583"/>
<organism evidence="11 12">
    <name type="scientific">Lepisosteus oculatus</name>
    <name type="common">Spotted gar</name>
    <dbReference type="NCBI Taxonomy" id="7918"/>
    <lineage>
        <taxon>Eukaryota</taxon>
        <taxon>Metazoa</taxon>
        <taxon>Chordata</taxon>
        <taxon>Craniata</taxon>
        <taxon>Vertebrata</taxon>
        <taxon>Euteleostomi</taxon>
        <taxon>Actinopterygii</taxon>
        <taxon>Neopterygii</taxon>
        <taxon>Holostei</taxon>
        <taxon>Semionotiformes</taxon>
        <taxon>Lepisosteidae</taxon>
        <taxon>Lepisosteus</taxon>
    </lineage>
</organism>
<dbReference type="Proteomes" id="UP000018468">
    <property type="component" value="Linkage group LG3"/>
</dbReference>
<dbReference type="Pfam" id="PF00643">
    <property type="entry name" value="zf-B_box"/>
    <property type="match status" value="1"/>
</dbReference>
<dbReference type="PROSITE" id="PS00518">
    <property type="entry name" value="ZF_RING_1"/>
    <property type="match status" value="1"/>
</dbReference>
<feature type="domain" description="B box-type" evidence="9">
    <location>
        <begin position="136"/>
        <end position="177"/>
    </location>
</feature>
<dbReference type="InterPro" id="IPR001841">
    <property type="entry name" value="Znf_RING"/>
</dbReference>
<dbReference type="AlphaFoldDB" id="W5NN32"/>
<evidence type="ECO:0000256" key="4">
    <source>
        <dbReference type="ARBA" id="ARBA00022833"/>
    </source>
</evidence>
<dbReference type="SMART" id="SM00336">
    <property type="entry name" value="BBOX"/>
    <property type="match status" value="2"/>
</dbReference>
<evidence type="ECO:0000313" key="12">
    <source>
        <dbReference type="Proteomes" id="UP000018468"/>
    </source>
</evidence>
<evidence type="ECO:0000259" key="8">
    <source>
        <dbReference type="PROSITE" id="PS50089"/>
    </source>
</evidence>
<dbReference type="InterPro" id="IPR003879">
    <property type="entry name" value="Butyrophylin_SPRY"/>
</dbReference>
<evidence type="ECO:0000259" key="10">
    <source>
        <dbReference type="PROSITE" id="PS50188"/>
    </source>
</evidence>
<dbReference type="Pfam" id="PF13765">
    <property type="entry name" value="PRY"/>
    <property type="match status" value="1"/>
</dbReference>
<keyword evidence="5" id="KW-0391">Immunity</keyword>
<dbReference type="Gene3D" id="3.30.160.60">
    <property type="entry name" value="Classic Zinc Finger"/>
    <property type="match status" value="1"/>
</dbReference>
<dbReference type="GO" id="GO:0045087">
    <property type="term" value="P:innate immune response"/>
    <property type="evidence" value="ECO:0000318"/>
    <property type="project" value="GO_Central"/>
</dbReference>
<evidence type="ECO:0000259" key="9">
    <source>
        <dbReference type="PROSITE" id="PS50119"/>
    </source>
</evidence>
<dbReference type="SUPFAM" id="SSF57845">
    <property type="entry name" value="B-box zinc-binding domain"/>
    <property type="match status" value="1"/>
</dbReference>
<dbReference type="PROSITE" id="PS50188">
    <property type="entry name" value="B302_SPRY"/>
    <property type="match status" value="1"/>
</dbReference>
<keyword evidence="12" id="KW-1185">Reference proteome</keyword>
<dbReference type="PROSITE" id="PS50089">
    <property type="entry name" value="ZF_RING_2"/>
    <property type="match status" value="1"/>
</dbReference>
<keyword evidence="4" id="KW-0862">Zinc</keyword>
<dbReference type="InterPro" id="IPR001870">
    <property type="entry name" value="B30.2/SPRY"/>
</dbReference>
<dbReference type="InterPro" id="IPR017907">
    <property type="entry name" value="Znf_RING_CS"/>
</dbReference>
<dbReference type="PRINTS" id="PR01407">
    <property type="entry name" value="BUTYPHLNCDUF"/>
</dbReference>
<dbReference type="SMART" id="SM00589">
    <property type="entry name" value="PRY"/>
    <property type="match status" value="1"/>
</dbReference>
<name>W5NN32_LEPOC</name>
<dbReference type="SUPFAM" id="SSF57850">
    <property type="entry name" value="RING/U-box"/>
    <property type="match status" value="1"/>
</dbReference>
<dbReference type="SMART" id="SM00184">
    <property type="entry name" value="RING"/>
    <property type="match status" value="1"/>
</dbReference>
<dbReference type="PANTHER" id="PTHR25465:SF73">
    <property type="entry name" value="E3 UBIQUITIN_ISG15 LIGASE TRIM25 ISOFORM X1"/>
    <property type="match status" value="1"/>
</dbReference>
<dbReference type="Gene3D" id="4.10.830.40">
    <property type="match status" value="1"/>
</dbReference>
<feature type="domain" description="B30.2/SPRY" evidence="10">
    <location>
        <begin position="336"/>
        <end position="532"/>
    </location>
</feature>
<feature type="coiled-coil region" evidence="7">
    <location>
        <begin position="260"/>
        <end position="318"/>
    </location>
</feature>
<protein>
    <submittedName>
        <fullName evidence="11">Tripartite motif-containing protein 16-like</fullName>
    </submittedName>
</protein>
<dbReference type="Ensembl" id="ENSLOCT00000022080.1">
    <property type="protein sequence ID" value="ENSLOCP00000022041.1"/>
    <property type="gene ID" value="ENSLOCG00000017938.1"/>
</dbReference>
<dbReference type="GO" id="GO:0061630">
    <property type="term" value="F:ubiquitin protein ligase activity"/>
    <property type="evidence" value="ECO:0000318"/>
    <property type="project" value="GO_Central"/>
</dbReference>
<dbReference type="GO" id="GO:0008270">
    <property type="term" value="F:zinc ion binding"/>
    <property type="evidence" value="ECO:0007669"/>
    <property type="project" value="UniProtKB-KW"/>
</dbReference>
<dbReference type="PROSITE" id="PS50119">
    <property type="entry name" value="ZF_BBOX"/>
    <property type="match status" value="1"/>
</dbReference>
<dbReference type="InterPro" id="IPR043136">
    <property type="entry name" value="B30.2/SPRY_sf"/>
</dbReference>
<reference evidence="12" key="1">
    <citation type="submission" date="2011-12" db="EMBL/GenBank/DDBJ databases">
        <title>The Draft Genome of Lepisosteus oculatus.</title>
        <authorList>
            <consortium name="The Broad Institute Genome Assembly &amp; Analysis Group"/>
            <consortium name="Computational R&amp;D Group"/>
            <consortium name="and Sequencing Platform"/>
            <person name="Di Palma F."/>
            <person name="Alfoldi J."/>
            <person name="Johnson J."/>
            <person name="Berlin A."/>
            <person name="Gnerre S."/>
            <person name="Jaffe D."/>
            <person name="MacCallum I."/>
            <person name="Young S."/>
            <person name="Walker B.J."/>
            <person name="Lander E.S."/>
            <person name="Lindblad-Toh K."/>
        </authorList>
    </citation>
    <scope>NUCLEOTIDE SEQUENCE [LARGE SCALE GENOMIC DNA]</scope>
</reference>
<keyword evidence="7" id="KW-0175">Coiled coil</keyword>
<keyword evidence="1" id="KW-0399">Innate immunity</keyword>
<dbReference type="InterPro" id="IPR003877">
    <property type="entry name" value="SPRY_dom"/>
</dbReference>
<dbReference type="SMART" id="SM00449">
    <property type="entry name" value="SPRY"/>
    <property type="match status" value="1"/>
</dbReference>